<feature type="transmembrane region" description="Helical" evidence="2">
    <location>
        <begin position="135"/>
        <end position="157"/>
    </location>
</feature>
<feature type="transmembrane region" description="Helical" evidence="2">
    <location>
        <begin position="49"/>
        <end position="71"/>
    </location>
</feature>
<feature type="transmembrane region" description="Helical" evidence="2">
    <location>
        <begin position="7"/>
        <end position="29"/>
    </location>
</feature>
<dbReference type="PANTHER" id="PTHR42709">
    <property type="entry name" value="ALKALINE PHOSPHATASE LIKE PROTEIN"/>
    <property type="match status" value="1"/>
</dbReference>
<evidence type="ECO:0000259" key="3">
    <source>
        <dbReference type="Pfam" id="PF09335"/>
    </source>
</evidence>
<dbReference type="RefSeq" id="WP_283732397.1">
    <property type="nucleotide sequence ID" value="NZ_CP125968.1"/>
</dbReference>
<keyword evidence="2" id="KW-1133">Transmembrane helix</keyword>
<evidence type="ECO:0000256" key="1">
    <source>
        <dbReference type="ARBA" id="ARBA00010792"/>
    </source>
</evidence>
<evidence type="ECO:0000313" key="4">
    <source>
        <dbReference type="EMBL" id="MDW0118206.1"/>
    </source>
</evidence>
<protein>
    <submittedName>
        <fullName evidence="4">DedA family protein</fullName>
    </submittedName>
</protein>
<dbReference type="AlphaFoldDB" id="A0AAW9AEY7"/>
<gene>
    <name evidence="4" type="ORF">QTL97_14835</name>
</gene>
<reference evidence="4 5" key="1">
    <citation type="submission" date="2023-06" db="EMBL/GenBank/DDBJ databases">
        <title>Sporosarcina sp. nov., isolated from Korean traditional fermented seafood 'Jeotgal'.</title>
        <authorList>
            <person name="Yang A.I."/>
            <person name="Shin N.-R."/>
        </authorList>
    </citation>
    <scope>NUCLEOTIDE SEQUENCE [LARGE SCALE GENOMIC DNA]</scope>
    <source>
        <strain evidence="4 5">KCTC43456</strain>
    </source>
</reference>
<comment type="similarity">
    <text evidence="1">Belongs to the DedA family.</text>
</comment>
<feature type="domain" description="VTT" evidence="3">
    <location>
        <begin position="29"/>
        <end position="155"/>
    </location>
</feature>
<dbReference type="PANTHER" id="PTHR42709:SF9">
    <property type="entry name" value="ALKALINE PHOSPHATASE LIKE PROTEIN"/>
    <property type="match status" value="1"/>
</dbReference>
<keyword evidence="2" id="KW-0812">Transmembrane</keyword>
<dbReference type="InterPro" id="IPR032816">
    <property type="entry name" value="VTT_dom"/>
</dbReference>
<organism evidence="4 5">
    <name type="scientific">Sporosarcina thermotolerans</name>
    <dbReference type="NCBI Taxonomy" id="633404"/>
    <lineage>
        <taxon>Bacteria</taxon>
        <taxon>Bacillati</taxon>
        <taxon>Bacillota</taxon>
        <taxon>Bacilli</taxon>
        <taxon>Bacillales</taxon>
        <taxon>Caryophanaceae</taxon>
        <taxon>Sporosarcina</taxon>
    </lineage>
</organism>
<sequence length="162" mass="18430">MLQFNDFILHYGYFAVYFFLALGIFGLPLPDELVVAFIGHLTSIGTLNYPAALIITILGVMTGTVFTYALGRNLGKPLLTKYGKWFRLSPNRLQRVDRWFEKYGPWAVTLGYFVPGMRHIICYLSGSAEMDMRRYLIFASIGTGVSTVICLSIGYWIKFPFQ</sequence>
<evidence type="ECO:0000313" key="5">
    <source>
        <dbReference type="Proteomes" id="UP001271648"/>
    </source>
</evidence>
<keyword evidence="2" id="KW-0472">Membrane</keyword>
<dbReference type="EMBL" id="JAUBDJ010000010">
    <property type="protein sequence ID" value="MDW0118206.1"/>
    <property type="molecule type" value="Genomic_DNA"/>
</dbReference>
<dbReference type="Pfam" id="PF09335">
    <property type="entry name" value="VTT_dom"/>
    <property type="match status" value="1"/>
</dbReference>
<dbReference type="Proteomes" id="UP001271648">
    <property type="component" value="Unassembled WGS sequence"/>
</dbReference>
<evidence type="ECO:0000256" key="2">
    <source>
        <dbReference type="SAM" id="Phobius"/>
    </source>
</evidence>
<dbReference type="InterPro" id="IPR051311">
    <property type="entry name" value="DedA_domain"/>
</dbReference>
<dbReference type="GO" id="GO:0005886">
    <property type="term" value="C:plasma membrane"/>
    <property type="evidence" value="ECO:0007669"/>
    <property type="project" value="TreeGrafter"/>
</dbReference>
<name>A0AAW9AEY7_9BACL</name>
<comment type="caution">
    <text evidence="4">The sequence shown here is derived from an EMBL/GenBank/DDBJ whole genome shotgun (WGS) entry which is preliminary data.</text>
</comment>
<accession>A0AAW9AEY7</accession>
<proteinExistence type="inferred from homology"/>
<keyword evidence="5" id="KW-1185">Reference proteome</keyword>